<evidence type="ECO:0000259" key="7">
    <source>
        <dbReference type="PROSITE" id="PS50111"/>
    </source>
</evidence>
<dbReference type="Pfam" id="PF00015">
    <property type="entry name" value="MCPsignal"/>
    <property type="match status" value="1"/>
</dbReference>
<evidence type="ECO:0000313" key="10">
    <source>
        <dbReference type="Proteomes" id="UP000037043"/>
    </source>
</evidence>
<comment type="similarity">
    <text evidence="2">Belongs to the methyl-accepting chemotaxis (MCP) protein family.</text>
</comment>
<dbReference type="PANTHER" id="PTHR32089:SF112">
    <property type="entry name" value="LYSOZYME-LIKE PROTEIN-RELATED"/>
    <property type="match status" value="1"/>
</dbReference>
<dbReference type="SUPFAM" id="SSF58104">
    <property type="entry name" value="Methyl-accepting chemotaxis protein (MCP) signaling domain"/>
    <property type="match status" value="1"/>
</dbReference>
<evidence type="ECO:0000256" key="5">
    <source>
        <dbReference type="SAM" id="MobiDB-lite"/>
    </source>
</evidence>
<gene>
    <name evidence="9" type="primary">mcp4_6</name>
    <name evidence="9" type="ORF">CLHOM_30490</name>
</gene>
<dbReference type="PROSITE" id="PS50111">
    <property type="entry name" value="CHEMOTAXIS_TRANSDUC_2"/>
    <property type="match status" value="1"/>
</dbReference>
<dbReference type="CDD" id="cd06225">
    <property type="entry name" value="HAMP"/>
    <property type="match status" value="1"/>
</dbReference>
<feature type="domain" description="HAMP" evidence="8">
    <location>
        <begin position="225"/>
        <end position="264"/>
    </location>
</feature>
<dbReference type="PATRIC" id="fig|1121318.3.peg.3065"/>
<evidence type="ECO:0000256" key="1">
    <source>
        <dbReference type="ARBA" id="ARBA00023224"/>
    </source>
</evidence>
<dbReference type="InterPro" id="IPR024478">
    <property type="entry name" value="HlyB_4HB_MCP"/>
</dbReference>
<evidence type="ECO:0000256" key="4">
    <source>
        <dbReference type="SAM" id="Coils"/>
    </source>
</evidence>
<dbReference type="STRING" id="36844.SAMN04488501_101431"/>
<evidence type="ECO:0000256" key="3">
    <source>
        <dbReference type="PROSITE-ProRule" id="PRU00284"/>
    </source>
</evidence>
<reference evidence="10" key="1">
    <citation type="submission" date="2015-08" db="EMBL/GenBank/DDBJ databases">
        <title>Genome sequence of the strict anaerobe Clostridium homopropionicum LuHBu1 (DSM 5847T).</title>
        <authorList>
            <person name="Poehlein A."/>
            <person name="Beck M."/>
            <person name="Schiel-Bengelsdorf B."/>
            <person name="Bengelsdorf F.R."/>
            <person name="Daniel R."/>
            <person name="Duerre P."/>
        </authorList>
    </citation>
    <scope>NUCLEOTIDE SEQUENCE [LARGE SCALE GENOMIC DNA]</scope>
    <source>
        <strain evidence="10">DSM 5847</strain>
    </source>
</reference>
<keyword evidence="6" id="KW-0472">Membrane</keyword>
<dbReference type="Pfam" id="PF00672">
    <property type="entry name" value="HAMP"/>
    <property type="match status" value="1"/>
</dbReference>
<evidence type="ECO:0000256" key="2">
    <source>
        <dbReference type="ARBA" id="ARBA00029447"/>
    </source>
</evidence>
<evidence type="ECO:0000259" key="8">
    <source>
        <dbReference type="PROSITE" id="PS50885"/>
    </source>
</evidence>
<feature type="compositionally biased region" description="Polar residues" evidence="5">
    <location>
        <begin position="330"/>
        <end position="340"/>
    </location>
</feature>
<dbReference type="SMART" id="SM00283">
    <property type="entry name" value="MA"/>
    <property type="match status" value="1"/>
</dbReference>
<dbReference type="SMART" id="SM00304">
    <property type="entry name" value="HAMP"/>
    <property type="match status" value="1"/>
</dbReference>
<feature type="coiled-coil region" evidence="4">
    <location>
        <begin position="156"/>
        <end position="183"/>
    </location>
</feature>
<dbReference type="AlphaFoldDB" id="A0A0L6Z5T0"/>
<name>A0A0L6Z5T0_9CLOT</name>
<dbReference type="EMBL" id="LHUR01000042">
    <property type="protein sequence ID" value="KOA18173.1"/>
    <property type="molecule type" value="Genomic_DNA"/>
</dbReference>
<dbReference type="Proteomes" id="UP000037043">
    <property type="component" value="Unassembled WGS sequence"/>
</dbReference>
<dbReference type="Pfam" id="PF12729">
    <property type="entry name" value="4HB_MCP_1"/>
    <property type="match status" value="1"/>
</dbReference>
<dbReference type="PROSITE" id="PS50885">
    <property type="entry name" value="HAMP"/>
    <property type="match status" value="1"/>
</dbReference>
<sequence length="570" mass="62742">MGFIKNLSIKTKLLTGFIFIAILLGVVGVLGNYGMSNIEKNAENIYGYNLQSIDELHLIKEKLLEIKGEVQTAVLTRDPATTVKSINQIEILKSEGAAYIESYGKRSLSEEGRKVFNEFNMLVEDYKTKRDTSLTLAKDGKYDEAKIKMSEATEVRENMFKKLNELISRNQELAKQANEDNKAYYGKTTKMMYSLIAFGLIIAIVIGLAMSSYISKTVKKGLAFAEALGNGDLTYSVETKINDELGKLIRALNNAREKIKVAIQSIIEESQEVTASSEELSATLEEMSSNFENIDTSTSTIVQNIQEVSTITEELSATVDQVNSGIGQLAENSTEGSQESTEIKDRASNIKKNGFNSKKTADELYDEKEKNILSAIEKGKVVSEINIIANSIASIAEQTNLLALNAAIEAARAGEQGKGFAVVADEVRTLAEQSAEYVNKIQSVISNVQDAFGYLSSNSKDVLEFINNRVKKDYDLLIDTGNAYEKDAVFVSEMSQNIAAMTEQLNASTEEITSVVQNIANNMQNTTHSSEEILASMEETTKAIEEVAMTAQNQAEIADRLTKLTLNFKI</sequence>
<evidence type="ECO:0000313" key="9">
    <source>
        <dbReference type="EMBL" id="KOA18173.1"/>
    </source>
</evidence>
<proteinExistence type="inferred from homology"/>
<dbReference type="InterPro" id="IPR003660">
    <property type="entry name" value="HAMP_dom"/>
</dbReference>
<protein>
    <submittedName>
        <fullName evidence="9">Methyl-accepting chemotaxis protein 4</fullName>
    </submittedName>
</protein>
<feature type="transmembrane region" description="Helical" evidence="6">
    <location>
        <begin position="13"/>
        <end position="33"/>
    </location>
</feature>
<keyword evidence="10" id="KW-1185">Reference proteome</keyword>
<comment type="caution">
    <text evidence="9">The sequence shown here is derived from an EMBL/GenBank/DDBJ whole genome shotgun (WGS) entry which is preliminary data.</text>
</comment>
<keyword evidence="6" id="KW-1133">Transmembrane helix</keyword>
<keyword evidence="4" id="KW-0175">Coiled coil</keyword>
<dbReference type="GO" id="GO:0016020">
    <property type="term" value="C:membrane"/>
    <property type="evidence" value="ECO:0007669"/>
    <property type="project" value="InterPro"/>
</dbReference>
<dbReference type="PANTHER" id="PTHR32089">
    <property type="entry name" value="METHYL-ACCEPTING CHEMOTAXIS PROTEIN MCPB"/>
    <property type="match status" value="1"/>
</dbReference>
<feature type="domain" description="Methyl-accepting transducer" evidence="7">
    <location>
        <begin position="283"/>
        <end position="548"/>
    </location>
</feature>
<evidence type="ECO:0000256" key="6">
    <source>
        <dbReference type="SAM" id="Phobius"/>
    </source>
</evidence>
<feature type="transmembrane region" description="Helical" evidence="6">
    <location>
        <begin position="192"/>
        <end position="214"/>
    </location>
</feature>
<dbReference type="Gene3D" id="1.10.287.950">
    <property type="entry name" value="Methyl-accepting chemotaxis protein"/>
    <property type="match status" value="1"/>
</dbReference>
<dbReference type="RefSeq" id="WP_052222526.1">
    <property type="nucleotide sequence ID" value="NZ_LHUR01000042.1"/>
</dbReference>
<dbReference type="GO" id="GO:0007165">
    <property type="term" value="P:signal transduction"/>
    <property type="evidence" value="ECO:0007669"/>
    <property type="project" value="UniProtKB-KW"/>
</dbReference>
<feature type="region of interest" description="Disordered" evidence="5">
    <location>
        <begin position="330"/>
        <end position="354"/>
    </location>
</feature>
<dbReference type="InterPro" id="IPR004089">
    <property type="entry name" value="MCPsignal_dom"/>
</dbReference>
<organism evidence="9 10">
    <name type="scientific">Clostridium homopropionicum DSM 5847</name>
    <dbReference type="NCBI Taxonomy" id="1121318"/>
    <lineage>
        <taxon>Bacteria</taxon>
        <taxon>Bacillati</taxon>
        <taxon>Bacillota</taxon>
        <taxon>Clostridia</taxon>
        <taxon>Eubacteriales</taxon>
        <taxon>Clostridiaceae</taxon>
        <taxon>Clostridium</taxon>
    </lineage>
</organism>
<keyword evidence="6" id="KW-0812">Transmembrane</keyword>
<keyword evidence="1 3" id="KW-0807">Transducer</keyword>
<accession>A0A0L6Z5T0</accession>